<name>A0A134BDW3_9BACT</name>
<evidence type="ECO:0000313" key="2">
    <source>
        <dbReference type="Proteomes" id="UP000070531"/>
    </source>
</evidence>
<evidence type="ECO:0000313" key="1">
    <source>
        <dbReference type="EMBL" id="KXB78153.1"/>
    </source>
</evidence>
<protein>
    <submittedName>
        <fullName evidence="1">Uncharacterized protein</fullName>
    </submittedName>
</protein>
<reference evidence="1 2" key="1">
    <citation type="submission" date="2016-01" db="EMBL/GenBank/DDBJ databases">
        <authorList>
            <person name="Oliw E.H."/>
        </authorList>
    </citation>
    <scope>NUCLEOTIDE SEQUENCE [LARGE SCALE GENOMIC DNA]</scope>
    <source>
        <strain evidence="1 2">DNF00307</strain>
    </source>
</reference>
<dbReference type="EMBL" id="LSDL01000050">
    <property type="protein sequence ID" value="KXB78153.1"/>
    <property type="molecule type" value="Genomic_DNA"/>
</dbReference>
<comment type="caution">
    <text evidence="1">The sequence shown here is derived from an EMBL/GenBank/DDBJ whole genome shotgun (WGS) entry which is preliminary data.</text>
</comment>
<accession>A0A134BDW3</accession>
<proteinExistence type="predicted"/>
<organism evidence="1">
    <name type="scientific">Prevotella amnii</name>
    <dbReference type="NCBI Taxonomy" id="419005"/>
    <lineage>
        <taxon>Bacteria</taxon>
        <taxon>Pseudomonadati</taxon>
        <taxon>Bacteroidota</taxon>
        <taxon>Bacteroidia</taxon>
        <taxon>Bacteroidales</taxon>
        <taxon>Prevotellaceae</taxon>
        <taxon>Prevotella</taxon>
    </lineage>
</organism>
<gene>
    <name evidence="1" type="ORF">HMPREF1860_01196</name>
</gene>
<sequence length="55" mass="5830">MLLGVRVIAMAKSIEGRTKATYSDDKVYSIVTDLSSTLTTAYNAEGEEVGCIGSI</sequence>
<dbReference type="AlphaFoldDB" id="A0A134BDW3"/>
<dbReference type="PATRIC" id="fig|419005.5.peg.1201"/>
<dbReference type="Proteomes" id="UP000070531">
    <property type="component" value="Unassembled WGS sequence"/>
</dbReference>
<dbReference type="STRING" id="419005.HMPREF1860_01196"/>